<sequence length="77" mass="8505">MAGEGDHQGSMSEVAKRMKGGRKGKVVQQVQIDDEVTDGNETEFNEAKEGSDTDDENEQYDYHTIAKIMEAVPKLTS</sequence>
<feature type="region of interest" description="Disordered" evidence="1">
    <location>
        <begin position="1"/>
        <end position="58"/>
    </location>
</feature>
<gene>
    <name evidence="2" type="ORF">UHOR_15619</name>
</gene>
<name>I2G0L1_USTHO</name>
<evidence type="ECO:0000256" key="1">
    <source>
        <dbReference type="SAM" id="MobiDB-lite"/>
    </source>
</evidence>
<dbReference type="OrthoDB" id="2557421at2759"/>
<evidence type="ECO:0000313" key="2">
    <source>
        <dbReference type="EMBL" id="CCF52704.1"/>
    </source>
</evidence>
<dbReference type="HOGENOM" id="CLU_2639952_0_0_1"/>
<protein>
    <submittedName>
        <fullName evidence="2">Uncharacterized protein</fullName>
    </submittedName>
</protein>
<dbReference type="EMBL" id="CAGI01000176">
    <property type="protein sequence ID" value="CCF52704.1"/>
    <property type="molecule type" value="Genomic_DNA"/>
</dbReference>
<organism evidence="2 3">
    <name type="scientific">Ustilago hordei</name>
    <name type="common">Barley covered smut fungus</name>
    <dbReference type="NCBI Taxonomy" id="120017"/>
    <lineage>
        <taxon>Eukaryota</taxon>
        <taxon>Fungi</taxon>
        <taxon>Dikarya</taxon>
        <taxon>Basidiomycota</taxon>
        <taxon>Ustilaginomycotina</taxon>
        <taxon>Ustilaginomycetes</taxon>
        <taxon>Ustilaginales</taxon>
        <taxon>Ustilaginaceae</taxon>
        <taxon>Ustilago</taxon>
    </lineage>
</organism>
<dbReference type="AlphaFoldDB" id="I2G0L1"/>
<feature type="compositionally biased region" description="Acidic residues" evidence="1">
    <location>
        <begin position="32"/>
        <end position="44"/>
    </location>
</feature>
<reference evidence="2 3" key="1">
    <citation type="journal article" date="2012" name="Plant Cell">
        <title>Genome comparison of barley and maize smut fungi reveals targeted loss of RNA silencing components and species-specific presence of transposable elements.</title>
        <authorList>
            <person name="Laurie J.D."/>
            <person name="Ali S."/>
            <person name="Linning R."/>
            <person name="Mannhaupt G."/>
            <person name="Wong P."/>
            <person name="Gueldener U."/>
            <person name="Muensterkoetter M."/>
            <person name="Moore R."/>
            <person name="Kahmann R."/>
            <person name="Bakkeren G."/>
            <person name="Schirawski J."/>
        </authorList>
    </citation>
    <scope>NUCLEOTIDE SEQUENCE [LARGE SCALE GENOMIC DNA]</scope>
    <source>
        <strain evidence="3">Uh4875-4</strain>
    </source>
</reference>
<keyword evidence="3" id="KW-1185">Reference proteome</keyword>
<evidence type="ECO:0000313" key="3">
    <source>
        <dbReference type="Proteomes" id="UP000006174"/>
    </source>
</evidence>
<dbReference type="Proteomes" id="UP000006174">
    <property type="component" value="Unassembled WGS sequence"/>
</dbReference>
<proteinExistence type="predicted"/>
<accession>I2G0L1</accession>
<comment type="caution">
    <text evidence="2">The sequence shown here is derived from an EMBL/GenBank/DDBJ whole genome shotgun (WGS) entry which is preliminary data.</text>
</comment>